<name>A0ABW4RW44_9ACTN</name>
<sequence>MNSIISLALLVLWVAAVAVSLRPRRDEPCAMPGMVMESVGLDQRPVLDQRGGQR</sequence>
<reference evidence="2" key="1">
    <citation type="journal article" date="2019" name="Int. J. Syst. Evol. Microbiol.">
        <title>The Global Catalogue of Microorganisms (GCM) 10K type strain sequencing project: providing services to taxonomists for standard genome sequencing and annotation.</title>
        <authorList>
            <consortium name="The Broad Institute Genomics Platform"/>
            <consortium name="The Broad Institute Genome Sequencing Center for Infectious Disease"/>
            <person name="Wu L."/>
            <person name="Ma J."/>
        </authorList>
    </citation>
    <scope>NUCLEOTIDE SEQUENCE [LARGE SCALE GENOMIC DNA]</scope>
    <source>
        <strain evidence="2">CAIM 431</strain>
    </source>
</reference>
<evidence type="ECO:0000313" key="1">
    <source>
        <dbReference type="EMBL" id="MFD1890274.1"/>
    </source>
</evidence>
<comment type="caution">
    <text evidence="1">The sequence shown here is derived from an EMBL/GenBank/DDBJ whole genome shotgun (WGS) entry which is preliminary data.</text>
</comment>
<dbReference type="RefSeq" id="WP_343873289.1">
    <property type="nucleotide sequence ID" value="NZ_BAAAIX010000015.1"/>
</dbReference>
<dbReference type="EMBL" id="JBHUFZ010000018">
    <property type="protein sequence ID" value="MFD1890274.1"/>
    <property type="molecule type" value="Genomic_DNA"/>
</dbReference>
<gene>
    <name evidence="1" type="ORF">ACFSCS_08780</name>
</gene>
<dbReference type="Proteomes" id="UP001597326">
    <property type="component" value="Unassembled WGS sequence"/>
</dbReference>
<keyword evidence="2" id="KW-1185">Reference proteome</keyword>
<protein>
    <submittedName>
        <fullName evidence="1">Uncharacterized protein</fullName>
    </submittedName>
</protein>
<accession>A0ABW4RW44</accession>
<organism evidence="1 2">
    <name type="scientific">Luteococcus peritonei</name>
    <dbReference type="NCBI Taxonomy" id="88874"/>
    <lineage>
        <taxon>Bacteria</taxon>
        <taxon>Bacillati</taxon>
        <taxon>Actinomycetota</taxon>
        <taxon>Actinomycetes</taxon>
        <taxon>Propionibacteriales</taxon>
        <taxon>Propionibacteriaceae</taxon>
        <taxon>Luteococcus</taxon>
    </lineage>
</organism>
<proteinExistence type="predicted"/>
<evidence type="ECO:0000313" key="2">
    <source>
        <dbReference type="Proteomes" id="UP001597326"/>
    </source>
</evidence>